<evidence type="ECO:0000313" key="2">
    <source>
        <dbReference type="EMBL" id="AUX26731.1"/>
    </source>
</evidence>
<proteinExistence type="predicted"/>
<dbReference type="Proteomes" id="UP000295781">
    <property type="component" value="Chromosome"/>
</dbReference>
<dbReference type="AlphaFoldDB" id="A0A4P2QBL4"/>
<protein>
    <submittedName>
        <fullName evidence="2">Uncharacterized protein</fullName>
    </submittedName>
</protein>
<feature type="region of interest" description="Disordered" evidence="1">
    <location>
        <begin position="91"/>
        <end position="153"/>
    </location>
</feature>
<gene>
    <name evidence="2" type="ORF">SOCEGT47_073010</name>
</gene>
<organism evidence="2 3">
    <name type="scientific">Sorangium cellulosum</name>
    <name type="common">Polyangium cellulosum</name>
    <dbReference type="NCBI Taxonomy" id="56"/>
    <lineage>
        <taxon>Bacteria</taxon>
        <taxon>Pseudomonadati</taxon>
        <taxon>Myxococcota</taxon>
        <taxon>Polyangia</taxon>
        <taxon>Polyangiales</taxon>
        <taxon>Polyangiaceae</taxon>
        <taxon>Sorangium</taxon>
    </lineage>
</organism>
<evidence type="ECO:0000256" key="1">
    <source>
        <dbReference type="SAM" id="MobiDB-lite"/>
    </source>
</evidence>
<feature type="compositionally biased region" description="Low complexity" evidence="1">
    <location>
        <begin position="96"/>
        <end position="107"/>
    </location>
</feature>
<dbReference type="EMBL" id="CP012670">
    <property type="protein sequence ID" value="AUX26731.1"/>
    <property type="molecule type" value="Genomic_DNA"/>
</dbReference>
<reference evidence="2 3" key="1">
    <citation type="submission" date="2015-09" db="EMBL/GenBank/DDBJ databases">
        <title>Sorangium comparison.</title>
        <authorList>
            <person name="Zaburannyi N."/>
            <person name="Bunk B."/>
            <person name="Overmann J."/>
            <person name="Mueller R."/>
        </authorList>
    </citation>
    <scope>NUCLEOTIDE SEQUENCE [LARGE SCALE GENOMIC DNA]</scope>
    <source>
        <strain evidence="2 3">So ceGT47</strain>
    </source>
</reference>
<accession>A0A4P2QBL4</accession>
<name>A0A4P2QBL4_SORCE</name>
<evidence type="ECO:0000313" key="3">
    <source>
        <dbReference type="Proteomes" id="UP000295781"/>
    </source>
</evidence>
<sequence>MNFTGIRRGLHRHRLRISPVNFTEFPRVTEIINTILIKEVVGGSRTLTLAAGPGQSVEGAPTFSYSRPWACLRLMSDGAGWLVVGSYEGPPPSSARGLPLRGLPLRGRTGGRGEAGEADGNEPATGGGSGSGGALRPRGRRSSSSGAHREEEAIAVLASTGEQVARDGDPTFRLISDGATWIVV</sequence>